<name>A0A923M313_9BURK</name>
<protein>
    <submittedName>
        <fullName evidence="3">Tripartite tricarboxylate transporter substrate binding protein</fullName>
    </submittedName>
</protein>
<comment type="caution">
    <text evidence="3">The sequence shown here is derived from an EMBL/GenBank/DDBJ whole genome shotgun (WGS) entry which is preliminary data.</text>
</comment>
<evidence type="ECO:0000256" key="1">
    <source>
        <dbReference type="ARBA" id="ARBA00006987"/>
    </source>
</evidence>
<dbReference type="Pfam" id="PF03401">
    <property type="entry name" value="TctC"/>
    <property type="match status" value="1"/>
</dbReference>
<dbReference type="InterPro" id="IPR005064">
    <property type="entry name" value="BUG"/>
</dbReference>
<dbReference type="PANTHER" id="PTHR42928:SF5">
    <property type="entry name" value="BLR1237 PROTEIN"/>
    <property type="match status" value="1"/>
</dbReference>
<accession>A0A923M313</accession>
<dbReference type="Gene3D" id="3.40.190.10">
    <property type="entry name" value="Periplasmic binding protein-like II"/>
    <property type="match status" value="1"/>
</dbReference>
<dbReference type="PIRSF" id="PIRSF017082">
    <property type="entry name" value="YflP"/>
    <property type="match status" value="1"/>
</dbReference>
<comment type="similarity">
    <text evidence="1">Belongs to the UPF0065 (bug) family.</text>
</comment>
<gene>
    <name evidence="3" type="ORF">H8R02_00675</name>
</gene>
<dbReference type="SUPFAM" id="SSF53850">
    <property type="entry name" value="Periplasmic binding protein-like II"/>
    <property type="match status" value="1"/>
</dbReference>
<sequence length="334" mass="34356">MFDSIKTKEIRMKVFNRWVLCLSAVIGIAAPLHATAQPWPSKPLQIIVPQGAGGSTDALARVVAQALGERLGQSVVIDNRAGAGGILGVAAAAKAPADGYTLLFGSNTTVAANAFLYSSFPVKPLEDLAPLAMVADAPFAFVVPAGSPLKNMRDLLAAAKASPGKLNYGSGTSSALLCAELLKRAAAVDLTRVPYKSSAQALTDLIGGQLDVICEPLSTSLPNIRAGRLRSLAQTGSQRSGLAPDIETVGEAGIKGVEYSAWIAVFAPAGVPREILSRLSSELLAVLRLPATAEKIRGVGFEPRTGDAEALAAAHKAELSSVAATVKAAGIKAE</sequence>
<dbReference type="Proteomes" id="UP000596827">
    <property type="component" value="Unassembled WGS sequence"/>
</dbReference>
<evidence type="ECO:0000313" key="3">
    <source>
        <dbReference type="EMBL" id="MBC5762946.1"/>
    </source>
</evidence>
<dbReference type="EMBL" id="JACORU010000001">
    <property type="protein sequence ID" value="MBC5762946.1"/>
    <property type="molecule type" value="Genomic_DNA"/>
</dbReference>
<organism evidence="3 4">
    <name type="scientific">Ramlibacter albus</name>
    <dbReference type="NCBI Taxonomy" id="2079448"/>
    <lineage>
        <taxon>Bacteria</taxon>
        <taxon>Pseudomonadati</taxon>
        <taxon>Pseudomonadota</taxon>
        <taxon>Betaproteobacteria</taxon>
        <taxon>Burkholderiales</taxon>
        <taxon>Comamonadaceae</taxon>
        <taxon>Ramlibacter</taxon>
    </lineage>
</organism>
<keyword evidence="4" id="KW-1185">Reference proteome</keyword>
<feature type="signal peptide" evidence="2">
    <location>
        <begin position="1"/>
        <end position="36"/>
    </location>
</feature>
<feature type="chain" id="PRO_5037462181" evidence="2">
    <location>
        <begin position="37"/>
        <end position="334"/>
    </location>
</feature>
<dbReference type="CDD" id="cd07012">
    <property type="entry name" value="PBP2_Bug_TTT"/>
    <property type="match status" value="1"/>
</dbReference>
<evidence type="ECO:0000313" key="4">
    <source>
        <dbReference type="Proteomes" id="UP000596827"/>
    </source>
</evidence>
<evidence type="ECO:0000256" key="2">
    <source>
        <dbReference type="SAM" id="SignalP"/>
    </source>
</evidence>
<dbReference type="AlphaFoldDB" id="A0A923M313"/>
<keyword evidence="2" id="KW-0732">Signal</keyword>
<dbReference type="PANTHER" id="PTHR42928">
    <property type="entry name" value="TRICARBOXYLATE-BINDING PROTEIN"/>
    <property type="match status" value="1"/>
</dbReference>
<dbReference type="RefSeq" id="WP_187079424.1">
    <property type="nucleotide sequence ID" value="NZ_JACORU010000001.1"/>
</dbReference>
<dbReference type="Gene3D" id="3.40.190.150">
    <property type="entry name" value="Bordetella uptake gene, domain 1"/>
    <property type="match status" value="1"/>
</dbReference>
<proteinExistence type="inferred from homology"/>
<reference evidence="3" key="1">
    <citation type="submission" date="2020-08" db="EMBL/GenBank/DDBJ databases">
        <title>Ramlibacter sp. GTP1 16S ribosomal RNA gene genome sequencing and assembly.</title>
        <authorList>
            <person name="Kang M."/>
        </authorList>
    </citation>
    <scope>NUCLEOTIDE SEQUENCE</scope>
    <source>
        <strain evidence="3">GTP1</strain>
    </source>
</reference>
<dbReference type="InterPro" id="IPR042100">
    <property type="entry name" value="Bug_dom1"/>
</dbReference>